<proteinExistence type="predicted"/>
<dbReference type="AlphaFoldDB" id="A0A194VFV5"/>
<dbReference type="SUPFAM" id="SSF51735">
    <property type="entry name" value="NAD(P)-binding Rossmann-fold domains"/>
    <property type="match status" value="1"/>
</dbReference>
<accession>A0A194VFV5</accession>
<dbReference type="InterPro" id="IPR002347">
    <property type="entry name" value="SDR_fam"/>
</dbReference>
<dbReference type="EMBL" id="KN714841">
    <property type="protein sequence ID" value="KUI62890.1"/>
    <property type="molecule type" value="Genomic_DNA"/>
</dbReference>
<reference evidence="4" key="1">
    <citation type="submission" date="2014-12" db="EMBL/GenBank/DDBJ databases">
        <title>Genome Sequence of Valsa Canker Pathogens Uncovers a Specific Adaption of Colonization on Woody Bark.</title>
        <authorList>
            <person name="Yin Z."/>
            <person name="Liu H."/>
            <person name="Gao X."/>
            <person name="Li Z."/>
            <person name="Song N."/>
            <person name="Ke X."/>
            <person name="Dai Q."/>
            <person name="Wu Y."/>
            <person name="Sun Y."/>
            <person name="Xu J.-R."/>
            <person name="Kang Z.K."/>
            <person name="Wang L."/>
            <person name="Huang L."/>
        </authorList>
    </citation>
    <scope>NUCLEOTIDE SEQUENCE [LARGE SCALE GENOMIC DNA]</scope>
    <source>
        <strain evidence="4">SXYL134</strain>
    </source>
</reference>
<organism evidence="3 4">
    <name type="scientific">Cytospora mali</name>
    <name type="common">Apple Valsa canker fungus</name>
    <name type="synonym">Valsa mali</name>
    <dbReference type="NCBI Taxonomy" id="578113"/>
    <lineage>
        <taxon>Eukaryota</taxon>
        <taxon>Fungi</taxon>
        <taxon>Dikarya</taxon>
        <taxon>Ascomycota</taxon>
        <taxon>Pezizomycotina</taxon>
        <taxon>Sordariomycetes</taxon>
        <taxon>Sordariomycetidae</taxon>
        <taxon>Diaporthales</taxon>
        <taxon>Cytosporaceae</taxon>
        <taxon>Cytospora</taxon>
    </lineage>
</organism>
<dbReference type="GO" id="GO:0005811">
    <property type="term" value="C:lipid droplet"/>
    <property type="evidence" value="ECO:0007669"/>
    <property type="project" value="TreeGrafter"/>
</dbReference>
<dbReference type="InterPro" id="IPR036291">
    <property type="entry name" value="NAD(P)-bd_dom_sf"/>
</dbReference>
<dbReference type="Proteomes" id="UP000078576">
    <property type="component" value="Unassembled WGS sequence"/>
</dbReference>
<evidence type="ECO:0000313" key="4">
    <source>
        <dbReference type="Proteomes" id="UP000078576"/>
    </source>
</evidence>
<dbReference type="EC" id="1.1.1.270" evidence="2"/>
<dbReference type="Pfam" id="PF00106">
    <property type="entry name" value="adh_short"/>
    <property type="match status" value="1"/>
</dbReference>
<name>A0A194VFV5_CYTMA</name>
<gene>
    <name evidence="3" type="ORF">VP1G_10009</name>
</gene>
<dbReference type="GO" id="GO:0000253">
    <property type="term" value="F:3-beta-hydroxysteroid 3-dehydrogenase (NADP+) activity"/>
    <property type="evidence" value="ECO:0007669"/>
    <property type="project" value="UniProtKB-EC"/>
</dbReference>
<dbReference type="Gene3D" id="3.40.50.720">
    <property type="entry name" value="NAD(P)-binding Rossmann-like Domain"/>
    <property type="match status" value="1"/>
</dbReference>
<protein>
    <recommendedName>
        <fullName evidence="2">3beta-hydroxysteroid 3-dehydrogenase</fullName>
        <ecNumber evidence="2">1.1.1.270</ecNumber>
    </recommendedName>
</protein>
<evidence type="ECO:0000256" key="2">
    <source>
        <dbReference type="ARBA" id="ARBA00023621"/>
    </source>
</evidence>
<dbReference type="PANTHER" id="PTHR43647">
    <property type="entry name" value="DEHYDROGENASE"/>
    <property type="match status" value="1"/>
</dbReference>
<keyword evidence="4" id="KW-1185">Reference proteome</keyword>
<dbReference type="PANTHER" id="PTHR43647:SF4">
    <property type="entry name" value="KETOREDUCTASE (KR) DOMAIN-CONTAINING PROTEIN"/>
    <property type="match status" value="1"/>
</dbReference>
<comment type="pathway">
    <text evidence="1">Steroid biosynthesis; zymosterol biosynthesis; zymosterol from lanosterol: step 5/6.</text>
</comment>
<dbReference type="OrthoDB" id="191139at2759"/>
<dbReference type="GO" id="GO:0005789">
    <property type="term" value="C:endoplasmic reticulum membrane"/>
    <property type="evidence" value="ECO:0007669"/>
    <property type="project" value="TreeGrafter"/>
</dbReference>
<dbReference type="InterPro" id="IPR051593">
    <property type="entry name" value="Ergosterol_Biosynth_ERG27"/>
</dbReference>
<dbReference type="GO" id="GO:0005741">
    <property type="term" value="C:mitochondrial outer membrane"/>
    <property type="evidence" value="ECO:0007669"/>
    <property type="project" value="TreeGrafter"/>
</dbReference>
<sequence length="361" mass="39727">MSSKNGSIFITGANGGLGSAMISAIVSNPDFASSYHGIYTVRQLDRASNLTSVLENAPKKRHSYETLALDLARIASVRDVAHDINTRVASGELPPIRALILNAAYQEHTTQGFTPDGFDMSFQCNYLSHWLLVLMLLQSMDKEHGRIVVIGSWSHDSAECSLKTDSGASPFDPRNNSMRAYVKPQWKTIFHDADSLAKGTWSSAKDYPISEGGYRRYGAGKLCEIMMMYELQRRLDADPALSRVVVLGVDPGGMASGLTRRGSTLLVFAVQYLFPLVTGITTRLWPNGTLRSIKKSAGDVLRAAFDTEELGEQPKAVYMNGSERGDTSIESKDAVKCQQLWRASIKYVALGPEDTILFDWK</sequence>
<evidence type="ECO:0000313" key="3">
    <source>
        <dbReference type="EMBL" id="KUI62890.1"/>
    </source>
</evidence>
<dbReference type="STRING" id="694573.A0A194VFV5"/>
<evidence type="ECO:0000256" key="1">
    <source>
        <dbReference type="ARBA" id="ARBA00023589"/>
    </source>
</evidence>